<dbReference type="SMART" id="SM00066">
    <property type="entry name" value="GAL4"/>
    <property type="match status" value="1"/>
</dbReference>
<dbReference type="PROSITE" id="PS50048">
    <property type="entry name" value="ZN2_CY6_FUNGAL_2"/>
    <property type="match status" value="1"/>
</dbReference>
<reference evidence="2 3" key="1">
    <citation type="submission" date="2015-12" db="EMBL/GenBank/DDBJ databases">
        <title>Draft genome sequence of Moniliophthora roreri, the causal agent of frosty pod rot of cacao.</title>
        <authorList>
            <person name="Aime M.C."/>
            <person name="Diaz-Valderrama J.R."/>
            <person name="Kijpornyongpan T."/>
            <person name="Phillips-Mora W."/>
        </authorList>
    </citation>
    <scope>NUCLEOTIDE SEQUENCE [LARGE SCALE GENOMIC DNA]</scope>
    <source>
        <strain evidence="2 3">MCA 2952</strain>
    </source>
</reference>
<dbReference type="GO" id="GO:0008270">
    <property type="term" value="F:zinc ion binding"/>
    <property type="evidence" value="ECO:0007669"/>
    <property type="project" value="InterPro"/>
</dbReference>
<evidence type="ECO:0000259" key="1">
    <source>
        <dbReference type="PROSITE" id="PS50048"/>
    </source>
</evidence>
<gene>
    <name evidence="2" type="ORF">WG66_15195</name>
</gene>
<protein>
    <recommendedName>
        <fullName evidence="1">Zn(2)-C6 fungal-type domain-containing protein</fullName>
    </recommendedName>
</protein>
<dbReference type="PANTHER" id="PTHR47784:SF5">
    <property type="entry name" value="STEROL UPTAKE CONTROL PROTEIN 2"/>
    <property type="match status" value="1"/>
</dbReference>
<evidence type="ECO:0000313" key="2">
    <source>
        <dbReference type="EMBL" id="KTB32246.1"/>
    </source>
</evidence>
<name>A0A0W0F7C1_MONRR</name>
<comment type="caution">
    <text evidence="2">The sequence shown here is derived from an EMBL/GenBank/DDBJ whole genome shotgun (WGS) entry which is preliminary data.</text>
</comment>
<dbReference type="InterPro" id="IPR001138">
    <property type="entry name" value="Zn2Cys6_DnaBD"/>
</dbReference>
<dbReference type="InterPro" id="IPR036864">
    <property type="entry name" value="Zn2-C6_fun-type_DNA-bd_sf"/>
</dbReference>
<dbReference type="PANTHER" id="PTHR47784">
    <property type="entry name" value="STEROL UPTAKE CONTROL PROTEIN 2"/>
    <property type="match status" value="1"/>
</dbReference>
<dbReference type="PROSITE" id="PS00463">
    <property type="entry name" value="ZN2_CY6_FUNGAL_1"/>
    <property type="match status" value="1"/>
</dbReference>
<dbReference type="Pfam" id="PF00172">
    <property type="entry name" value="Zn_clus"/>
    <property type="match status" value="1"/>
</dbReference>
<dbReference type="AlphaFoldDB" id="A0A0W0F7C1"/>
<sequence length="377" mass="42809">MSTTSSATTFKFEGVIRFHPKSRSGCLTCRKRRIKCDETKPVCKKCYQRNLECVQRPKNEYNQERRQQQDMVLYKPLTVPTPIPMSITSFQMMHHFATATSASFDSEPGCTNIMSTVPPQLSWDNPHLLHALLSFSALHLGRLYPEEPKWVYLASAHRKAAIDAIPGATNPDANFLMIGAFALYTTSSSLFASPKNIFSLMTSLHNVCSSLMGRPGMYEDQRMKVVDPFAVNTHANLVQALGHLQQIYDFRMPGLESEELFDPSIRAAYQKAVEALYVAYPLSQMGYESKSAALWPALFGTKFRDLLNERRQRALVVLYYYLGMLKSIGERIWWASEAGRCQDYVYGLLDTGWKGWILQYDNVTKKSVANSTKRLTC</sequence>
<organism evidence="2 3">
    <name type="scientific">Moniliophthora roreri</name>
    <name type="common">Frosty pod rot fungus</name>
    <name type="synonym">Monilia roreri</name>
    <dbReference type="NCBI Taxonomy" id="221103"/>
    <lineage>
        <taxon>Eukaryota</taxon>
        <taxon>Fungi</taxon>
        <taxon>Dikarya</taxon>
        <taxon>Basidiomycota</taxon>
        <taxon>Agaricomycotina</taxon>
        <taxon>Agaricomycetes</taxon>
        <taxon>Agaricomycetidae</taxon>
        <taxon>Agaricales</taxon>
        <taxon>Marasmiineae</taxon>
        <taxon>Marasmiaceae</taxon>
        <taxon>Moniliophthora</taxon>
    </lineage>
</organism>
<dbReference type="EMBL" id="LATX01002243">
    <property type="protein sequence ID" value="KTB32246.1"/>
    <property type="molecule type" value="Genomic_DNA"/>
</dbReference>
<dbReference type="Gene3D" id="4.10.240.10">
    <property type="entry name" value="Zn(2)-C6 fungal-type DNA-binding domain"/>
    <property type="match status" value="1"/>
</dbReference>
<dbReference type="eggNOG" id="ENOG502QRM1">
    <property type="taxonomic scope" value="Eukaryota"/>
</dbReference>
<evidence type="ECO:0000313" key="3">
    <source>
        <dbReference type="Proteomes" id="UP000054988"/>
    </source>
</evidence>
<dbReference type="GO" id="GO:0001228">
    <property type="term" value="F:DNA-binding transcription activator activity, RNA polymerase II-specific"/>
    <property type="evidence" value="ECO:0007669"/>
    <property type="project" value="TreeGrafter"/>
</dbReference>
<dbReference type="Proteomes" id="UP000054988">
    <property type="component" value="Unassembled WGS sequence"/>
</dbReference>
<proteinExistence type="predicted"/>
<dbReference type="SUPFAM" id="SSF57701">
    <property type="entry name" value="Zn2/Cys6 DNA-binding domain"/>
    <property type="match status" value="1"/>
</dbReference>
<dbReference type="InterPro" id="IPR053157">
    <property type="entry name" value="Sterol_Uptake_Regulator"/>
</dbReference>
<dbReference type="CDD" id="cd00067">
    <property type="entry name" value="GAL4"/>
    <property type="match status" value="1"/>
</dbReference>
<feature type="domain" description="Zn(2)-C6 fungal-type" evidence="1">
    <location>
        <begin position="25"/>
        <end position="55"/>
    </location>
</feature>
<accession>A0A0W0F7C1</accession>